<evidence type="ECO:0000313" key="4">
    <source>
        <dbReference type="Proteomes" id="UP001235269"/>
    </source>
</evidence>
<dbReference type="Proteomes" id="UP001235269">
    <property type="component" value="Unassembled WGS sequence"/>
</dbReference>
<dbReference type="PANTHER" id="PTHR41287">
    <property type="match status" value="1"/>
</dbReference>
<evidence type="ECO:0000259" key="1">
    <source>
        <dbReference type="Pfam" id="PF03354"/>
    </source>
</evidence>
<feature type="domain" description="Terminase large subunit-like ATPase" evidence="1">
    <location>
        <begin position="50"/>
        <end position="227"/>
    </location>
</feature>
<dbReference type="Gene3D" id="3.30.420.240">
    <property type="match status" value="1"/>
</dbReference>
<dbReference type="EMBL" id="JAUSWH010000003">
    <property type="protein sequence ID" value="MDQ0455156.1"/>
    <property type="molecule type" value="Genomic_DNA"/>
</dbReference>
<proteinExistence type="predicted"/>
<dbReference type="Pfam" id="PF03354">
    <property type="entry name" value="TerL_ATPase"/>
    <property type="match status" value="1"/>
</dbReference>
<dbReference type="Pfam" id="PF20441">
    <property type="entry name" value="TerL_nuclease"/>
    <property type="match status" value="1"/>
</dbReference>
<evidence type="ECO:0000313" key="3">
    <source>
        <dbReference type="EMBL" id="MDQ0455156.1"/>
    </source>
</evidence>
<dbReference type="PANTHER" id="PTHR41287:SF1">
    <property type="entry name" value="PROTEIN YMFN"/>
    <property type="match status" value="1"/>
</dbReference>
<accession>A0ABU0IAB2</accession>
<evidence type="ECO:0000259" key="2">
    <source>
        <dbReference type="Pfam" id="PF20441"/>
    </source>
</evidence>
<comment type="caution">
    <text evidence="3">The sequence shown here is derived from an EMBL/GenBank/DDBJ whole genome shotgun (WGS) entry which is preliminary data.</text>
</comment>
<keyword evidence="4" id="KW-1185">Reference proteome</keyword>
<sequence>MTKSAFPQWVYDGSAIDDPFGYGQEAVDFIRALRHPASTAPKGRFQLYDFQERMTRRIYGPRNADGSRIVRTVFLMLPRGNRKTSIAAAWALLHTIGPEARPAGQAIFAASDREQAGIGFKEAANIVREDRRLIAATRIYDAHNSAKKIMCRPNKAELLAVSSDGAAQHGKTPSFVLVDEIHAWKGRDLWEALKSGMAKVPDTLMIIATTAGRGQENIGFEIYDYARKVATGEIKDPSFLPIIFEAEPGDDWRDEAVWDKINPGLAHGFPDLGGLRTMAREAEHRPAERFAFQQFHLNMWQAASRDPLFDMAVYDAGRDPNFDLADLEGLPCWLGVDLSRSGDLTAIVGAWRHDDGRITVHPWFFLPSEGLEDKGKREQVPYVRWRDEGLLNVIDGPVIEPDLIADKIIDLCGTYDVREVIFDPSLAGPLMGKLIDHGVNVLQVPQTAKHMHGPICDLERVVNGRRLRHGAHPILRNHFESVVVKRATSASELTTMHKGTRHSNHIDGAIASALSVFRAAANDNQPTLHELDPDEYAARMDAMWDEAA</sequence>
<reference evidence="3 4" key="1">
    <citation type="submission" date="2023-07" db="EMBL/GenBank/DDBJ databases">
        <title>Genomic Encyclopedia of Type Strains, Phase IV (KMG-IV): sequencing the most valuable type-strain genomes for metagenomic binning, comparative biology and taxonomic classification.</title>
        <authorList>
            <person name="Goeker M."/>
        </authorList>
    </citation>
    <scope>NUCLEOTIDE SEQUENCE [LARGE SCALE GENOMIC DNA]</scope>
    <source>
        <strain evidence="3 4">DSM 100301</strain>
    </source>
</reference>
<dbReference type="RefSeq" id="WP_307157342.1">
    <property type="nucleotide sequence ID" value="NZ_JAUSWH010000003.1"/>
</dbReference>
<dbReference type="InterPro" id="IPR005021">
    <property type="entry name" value="Terminase_largesu-like"/>
</dbReference>
<dbReference type="InterPro" id="IPR046461">
    <property type="entry name" value="TerL_ATPase"/>
</dbReference>
<dbReference type="InterPro" id="IPR027417">
    <property type="entry name" value="P-loop_NTPase"/>
</dbReference>
<feature type="domain" description="Terminase large subunit-like endonuclease" evidence="2">
    <location>
        <begin position="234"/>
        <end position="521"/>
    </location>
</feature>
<dbReference type="Gene3D" id="3.40.50.300">
    <property type="entry name" value="P-loop containing nucleotide triphosphate hydrolases"/>
    <property type="match status" value="1"/>
</dbReference>
<protein>
    <submittedName>
        <fullName evidence="3">Phage terminase large subunit-like protein</fullName>
    </submittedName>
</protein>
<gene>
    <name evidence="3" type="ORF">QO005_001486</name>
</gene>
<name>A0ABU0IAB2_9HYPH</name>
<dbReference type="InterPro" id="IPR046462">
    <property type="entry name" value="TerL_nuclease"/>
</dbReference>
<organism evidence="3 4">
    <name type="scientific">Rhizobium paknamense</name>
    <dbReference type="NCBI Taxonomy" id="1206817"/>
    <lineage>
        <taxon>Bacteria</taxon>
        <taxon>Pseudomonadati</taxon>
        <taxon>Pseudomonadota</taxon>
        <taxon>Alphaproteobacteria</taxon>
        <taxon>Hyphomicrobiales</taxon>
        <taxon>Rhizobiaceae</taxon>
        <taxon>Rhizobium/Agrobacterium group</taxon>
        <taxon>Rhizobium</taxon>
    </lineage>
</organism>